<feature type="transmembrane region" description="Helical" evidence="1">
    <location>
        <begin position="201"/>
        <end position="220"/>
    </location>
</feature>
<dbReference type="Pfam" id="PF01757">
    <property type="entry name" value="Acyl_transf_3"/>
    <property type="match status" value="1"/>
</dbReference>
<feature type="domain" description="Acyltransferase 3" evidence="2">
    <location>
        <begin position="19"/>
        <end position="354"/>
    </location>
</feature>
<dbReference type="EMBL" id="LR134479">
    <property type="protein sequence ID" value="VEI22463.1"/>
    <property type="molecule type" value="Genomic_DNA"/>
</dbReference>
<dbReference type="InterPro" id="IPR050879">
    <property type="entry name" value="Acyltransferase_3"/>
</dbReference>
<keyword evidence="1" id="KW-0812">Transmembrane</keyword>
<keyword evidence="1" id="KW-1133">Transmembrane helix</keyword>
<evidence type="ECO:0000313" key="3">
    <source>
        <dbReference type="EMBL" id="VEI22463.1"/>
    </source>
</evidence>
<keyword evidence="1" id="KW-0472">Membrane</keyword>
<feature type="transmembrane region" description="Helical" evidence="1">
    <location>
        <begin position="301"/>
        <end position="324"/>
    </location>
</feature>
<feature type="transmembrane region" description="Helical" evidence="1">
    <location>
        <begin position="336"/>
        <end position="360"/>
    </location>
</feature>
<feature type="transmembrane region" description="Helical" evidence="1">
    <location>
        <begin position="262"/>
        <end position="280"/>
    </location>
</feature>
<dbReference type="Proteomes" id="UP000282386">
    <property type="component" value="Chromosome"/>
</dbReference>
<sequence length="379" mass="42297">MSAPVLNSAHRAHYVMLDSLTILRGPAALLVFFYHIVHNTHWANRIPAASVGYVGVALFFVLSGFVLTWSYKPNDGYKKFYVRRFARVYPLHFFFFLVALGLLFLTHGLPSVAAIIANLFLLQAWVPNWDYIFSVNGVSWSLSCEMFFYACTPLILNYLNRVPARVRYTILIGWFILCATVASVISTTSNYADVVVYANPLLRSGEFALGMVLGLLALAVRDRKLVPPHIAPWHLVTVILIAFGTVYMAAKIPATQTLRGFLIDPVWVALIGACALYDMQRSHHSQARNTTEGAGHRLRRLGVYLGEVSFAFYLVHELAIIHIVRLPTGAEISGGFRGIGITLLTLILSLLLAIAAHHIIERPARTLIISTYSKQENRQ</sequence>
<feature type="transmembrane region" description="Helical" evidence="1">
    <location>
        <begin position="48"/>
        <end position="71"/>
    </location>
</feature>
<dbReference type="PANTHER" id="PTHR23028">
    <property type="entry name" value="ACETYLTRANSFERASE"/>
    <property type="match status" value="1"/>
</dbReference>
<accession>A0A7Z9A1U3</accession>
<dbReference type="AlphaFoldDB" id="A0A7Z9A1U3"/>
<dbReference type="GO" id="GO:0016747">
    <property type="term" value="F:acyltransferase activity, transferring groups other than amino-acyl groups"/>
    <property type="evidence" value="ECO:0007669"/>
    <property type="project" value="InterPro"/>
</dbReference>
<dbReference type="RefSeq" id="WP_126499692.1">
    <property type="nucleotide sequence ID" value="NZ_LR134479.1"/>
</dbReference>
<feature type="transmembrane region" description="Helical" evidence="1">
    <location>
        <begin position="12"/>
        <end position="36"/>
    </location>
</feature>
<organism evidence="3 4">
    <name type="scientific">Rothia aeria</name>
    <dbReference type="NCBI Taxonomy" id="172042"/>
    <lineage>
        <taxon>Bacteria</taxon>
        <taxon>Bacillati</taxon>
        <taxon>Actinomycetota</taxon>
        <taxon>Actinomycetes</taxon>
        <taxon>Micrococcales</taxon>
        <taxon>Micrococcaceae</taxon>
        <taxon>Rothia</taxon>
    </lineage>
</organism>
<dbReference type="PANTHER" id="PTHR23028:SF53">
    <property type="entry name" value="ACYL_TRANSF_3 DOMAIN-CONTAINING PROTEIN"/>
    <property type="match status" value="1"/>
</dbReference>
<feature type="transmembrane region" description="Helical" evidence="1">
    <location>
        <begin position="91"/>
        <end position="117"/>
    </location>
</feature>
<gene>
    <name evidence="3" type="ORF">NCTC10207_00540</name>
</gene>
<evidence type="ECO:0000259" key="2">
    <source>
        <dbReference type="Pfam" id="PF01757"/>
    </source>
</evidence>
<proteinExistence type="predicted"/>
<feature type="transmembrane region" description="Helical" evidence="1">
    <location>
        <begin position="137"/>
        <end position="156"/>
    </location>
</feature>
<reference evidence="3 4" key="1">
    <citation type="submission" date="2018-12" db="EMBL/GenBank/DDBJ databases">
        <authorList>
            <consortium name="Pathogen Informatics"/>
        </authorList>
    </citation>
    <scope>NUCLEOTIDE SEQUENCE [LARGE SCALE GENOMIC DNA]</scope>
    <source>
        <strain evidence="3 4">NCTC10207</strain>
    </source>
</reference>
<dbReference type="GO" id="GO:0016020">
    <property type="term" value="C:membrane"/>
    <property type="evidence" value="ECO:0007669"/>
    <property type="project" value="TreeGrafter"/>
</dbReference>
<name>A0A7Z9A1U3_9MICC</name>
<protein>
    <submittedName>
        <fullName evidence="3">Uncharacterized protein conserved in bacteria</fullName>
    </submittedName>
</protein>
<dbReference type="GO" id="GO:0000271">
    <property type="term" value="P:polysaccharide biosynthetic process"/>
    <property type="evidence" value="ECO:0007669"/>
    <property type="project" value="TreeGrafter"/>
</dbReference>
<evidence type="ECO:0000256" key="1">
    <source>
        <dbReference type="SAM" id="Phobius"/>
    </source>
</evidence>
<feature type="transmembrane region" description="Helical" evidence="1">
    <location>
        <begin position="168"/>
        <end position="189"/>
    </location>
</feature>
<feature type="transmembrane region" description="Helical" evidence="1">
    <location>
        <begin position="232"/>
        <end position="250"/>
    </location>
</feature>
<evidence type="ECO:0000313" key="4">
    <source>
        <dbReference type="Proteomes" id="UP000282386"/>
    </source>
</evidence>
<dbReference type="InterPro" id="IPR002656">
    <property type="entry name" value="Acyl_transf_3_dom"/>
</dbReference>